<feature type="compositionally biased region" description="Low complexity" evidence="1">
    <location>
        <begin position="155"/>
        <end position="169"/>
    </location>
</feature>
<dbReference type="AlphaFoldDB" id="A0AAP0R120"/>
<accession>A0AAP0R120</accession>
<feature type="region of interest" description="Disordered" evidence="1">
    <location>
        <begin position="139"/>
        <end position="169"/>
    </location>
</feature>
<proteinExistence type="predicted"/>
<organism evidence="2 3">
    <name type="scientific">Citrus x changshan-huyou</name>
    <dbReference type="NCBI Taxonomy" id="2935761"/>
    <lineage>
        <taxon>Eukaryota</taxon>
        <taxon>Viridiplantae</taxon>
        <taxon>Streptophyta</taxon>
        <taxon>Embryophyta</taxon>
        <taxon>Tracheophyta</taxon>
        <taxon>Spermatophyta</taxon>
        <taxon>Magnoliopsida</taxon>
        <taxon>eudicotyledons</taxon>
        <taxon>Gunneridae</taxon>
        <taxon>Pentapetalae</taxon>
        <taxon>rosids</taxon>
        <taxon>malvids</taxon>
        <taxon>Sapindales</taxon>
        <taxon>Rutaceae</taxon>
        <taxon>Aurantioideae</taxon>
        <taxon>Citrus</taxon>
    </lineage>
</organism>
<gene>
    <name evidence="2" type="ORF">WN944_010915</name>
</gene>
<feature type="compositionally biased region" description="Polar residues" evidence="1">
    <location>
        <begin position="139"/>
        <end position="151"/>
    </location>
</feature>
<feature type="compositionally biased region" description="Polar residues" evidence="1">
    <location>
        <begin position="204"/>
        <end position="222"/>
    </location>
</feature>
<protein>
    <submittedName>
        <fullName evidence="2">Uncharacterized protein</fullName>
    </submittedName>
</protein>
<keyword evidence="3" id="KW-1185">Reference proteome</keyword>
<dbReference type="EMBL" id="JBCGBO010000002">
    <property type="protein sequence ID" value="KAK9222479.1"/>
    <property type="molecule type" value="Genomic_DNA"/>
</dbReference>
<feature type="region of interest" description="Disordered" evidence="1">
    <location>
        <begin position="204"/>
        <end position="225"/>
    </location>
</feature>
<evidence type="ECO:0000313" key="2">
    <source>
        <dbReference type="EMBL" id="KAK9222479.1"/>
    </source>
</evidence>
<sequence length="321" mass="36246">MDDDDNTTFYVTFKDTIHNLGVIDLDKLSRVSVINKVLMTVYGRRMTHDEKFNLNLHEHHNRLCYHMQIYLDEIHSVTESTTKRALFQTSEDITSATPKTSIPVITNQNNLVSNVPPTSISANSDLFEDFMDIYFRSSTGQQTVSPNQSNKTDTIDTTSDSSLQQQQQMSYLCEPTPDTPNAFPTKPTQNPDSQVFQTCNVFQSSADNGQKSTRTEPTTSTNDFDDIDYCLTESEEEDPYRPRGVAIVINSLALPIDQANEGYIHSDDSDVDCILSNYDSDDNEFGEDSNDETDEVLAKMDATMRENMYVPSEDPVVFRIG</sequence>
<evidence type="ECO:0000313" key="3">
    <source>
        <dbReference type="Proteomes" id="UP001428341"/>
    </source>
</evidence>
<comment type="caution">
    <text evidence="2">The sequence shown here is derived from an EMBL/GenBank/DDBJ whole genome shotgun (WGS) entry which is preliminary data.</text>
</comment>
<name>A0AAP0R120_9ROSI</name>
<evidence type="ECO:0000256" key="1">
    <source>
        <dbReference type="SAM" id="MobiDB-lite"/>
    </source>
</evidence>
<dbReference type="Proteomes" id="UP001428341">
    <property type="component" value="Unassembled WGS sequence"/>
</dbReference>
<reference evidence="2 3" key="1">
    <citation type="submission" date="2024-05" db="EMBL/GenBank/DDBJ databases">
        <title>Haplotype-resolved chromosome-level genome assembly of Huyou (Citrus changshanensis).</title>
        <authorList>
            <person name="Miao C."/>
            <person name="Chen W."/>
            <person name="Wu Y."/>
            <person name="Wang L."/>
            <person name="Zhao S."/>
            <person name="Grierson D."/>
            <person name="Xu C."/>
            <person name="Chen K."/>
        </authorList>
    </citation>
    <scope>NUCLEOTIDE SEQUENCE [LARGE SCALE GENOMIC DNA]</scope>
    <source>
        <strain evidence="2">01-14</strain>
        <tissue evidence="2">Leaf</tissue>
    </source>
</reference>